<evidence type="ECO:0000313" key="2">
    <source>
        <dbReference type="Proteomes" id="UP000466931"/>
    </source>
</evidence>
<protein>
    <submittedName>
        <fullName evidence="1">Uncharacterized protein</fullName>
    </submittedName>
</protein>
<dbReference type="Proteomes" id="UP000466931">
    <property type="component" value="Chromosome"/>
</dbReference>
<name>A0A7I7XVR4_9MYCO</name>
<accession>A0A7I7XVR4</accession>
<reference evidence="1" key="1">
    <citation type="journal article" date="2019" name="Emerg. Microbes Infect.">
        <title>Comprehensive subspecies identification of 175 nontuberculous mycobacteria species based on 7547 genomic profiles.</title>
        <authorList>
            <person name="Matsumoto Y."/>
            <person name="Kinjo T."/>
            <person name="Motooka D."/>
            <person name="Nabeya D."/>
            <person name="Jung N."/>
            <person name="Uechi K."/>
            <person name="Horii T."/>
            <person name="Iida T."/>
            <person name="Fujita J."/>
            <person name="Nakamura S."/>
        </authorList>
    </citation>
    <scope>NUCLEOTIDE SEQUENCE [LARGE SCALE GENOMIC DNA]</scope>
    <source>
        <strain evidence="1">JCM 13671</strain>
    </source>
</reference>
<proteinExistence type="predicted"/>
<reference evidence="1" key="2">
    <citation type="submission" date="2020-02" db="EMBL/GenBank/DDBJ databases">
        <authorList>
            <person name="Matsumoto Y."/>
            <person name="Motooka D."/>
            <person name="Nakamura S."/>
        </authorList>
    </citation>
    <scope>NUCLEOTIDE SEQUENCE</scope>
    <source>
        <strain evidence="1">JCM 13671</strain>
    </source>
</reference>
<dbReference type="AlphaFoldDB" id="A0A7I7XVR4"/>
<sequence length="65" mass="6845">MEAARAVSNGADNAVRCRSGAVPTASVVRNRGRQAMAGTTTIGGSVPRFPRRSKPSSWILRFAVS</sequence>
<evidence type="ECO:0000313" key="1">
    <source>
        <dbReference type="EMBL" id="BBZ33349.1"/>
    </source>
</evidence>
<organism evidence="1 2">
    <name type="scientific">Mycolicibacterium confluentis</name>
    <dbReference type="NCBI Taxonomy" id="28047"/>
    <lineage>
        <taxon>Bacteria</taxon>
        <taxon>Bacillati</taxon>
        <taxon>Actinomycetota</taxon>
        <taxon>Actinomycetes</taxon>
        <taxon>Mycobacteriales</taxon>
        <taxon>Mycobacteriaceae</taxon>
        <taxon>Mycolicibacterium</taxon>
    </lineage>
</organism>
<keyword evidence="2" id="KW-1185">Reference proteome</keyword>
<gene>
    <name evidence="1" type="ORF">MCNF_19540</name>
</gene>
<dbReference type="EMBL" id="AP022612">
    <property type="protein sequence ID" value="BBZ33349.1"/>
    <property type="molecule type" value="Genomic_DNA"/>
</dbReference>